<reference evidence="3" key="1">
    <citation type="journal article" date="2008" name="Nat. Genet.">
        <title>The Pristionchus pacificus genome provides a unique perspective on nematode lifestyle and parasitism.</title>
        <authorList>
            <person name="Dieterich C."/>
            <person name="Clifton S.W."/>
            <person name="Schuster L.N."/>
            <person name="Chinwalla A."/>
            <person name="Delehaunty K."/>
            <person name="Dinkelacker I."/>
            <person name="Fulton L."/>
            <person name="Fulton R."/>
            <person name="Godfrey J."/>
            <person name="Minx P."/>
            <person name="Mitreva M."/>
            <person name="Roeseler W."/>
            <person name="Tian H."/>
            <person name="Witte H."/>
            <person name="Yang S.P."/>
            <person name="Wilson R.K."/>
            <person name="Sommer R.J."/>
        </authorList>
    </citation>
    <scope>NUCLEOTIDE SEQUENCE [LARGE SCALE GENOMIC DNA]</scope>
    <source>
        <strain evidence="3">PS312</strain>
    </source>
</reference>
<feature type="compositionally biased region" description="Acidic residues" evidence="1">
    <location>
        <begin position="50"/>
        <end position="66"/>
    </location>
</feature>
<accession>A0A8R1V0W7</accession>
<dbReference type="Proteomes" id="UP000005239">
    <property type="component" value="Unassembled WGS sequence"/>
</dbReference>
<dbReference type="AlphaFoldDB" id="A0A2A6C6A5"/>
<organism evidence="2 3">
    <name type="scientific">Pristionchus pacificus</name>
    <name type="common">Parasitic nematode worm</name>
    <dbReference type="NCBI Taxonomy" id="54126"/>
    <lineage>
        <taxon>Eukaryota</taxon>
        <taxon>Metazoa</taxon>
        <taxon>Ecdysozoa</taxon>
        <taxon>Nematoda</taxon>
        <taxon>Chromadorea</taxon>
        <taxon>Rhabditida</taxon>
        <taxon>Rhabditina</taxon>
        <taxon>Diplogasteromorpha</taxon>
        <taxon>Diplogasteroidea</taxon>
        <taxon>Neodiplogasteridae</taxon>
        <taxon>Pristionchus</taxon>
    </lineage>
</organism>
<evidence type="ECO:0000313" key="3">
    <source>
        <dbReference type="Proteomes" id="UP000005239"/>
    </source>
</evidence>
<feature type="region of interest" description="Disordered" evidence="1">
    <location>
        <begin position="1"/>
        <end position="71"/>
    </location>
</feature>
<sequence>MEYGQVAYHPPPQGAGGGGAHPPPQGGGGGLESGQMCNSRSASASAAGAAEEEGVGDDGESEADGESAEHGWKDCVCTTLLPYSLEYCRGAAAEGGKLS</sequence>
<evidence type="ECO:0000313" key="2">
    <source>
        <dbReference type="EnsemblMetazoa" id="PPA43588.1"/>
    </source>
</evidence>
<protein>
    <submittedName>
        <fullName evidence="2">Uncharacterized protein</fullName>
    </submittedName>
</protein>
<gene>
    <name evidence="2" type="primary">WBGene00281957</name>
</gene>
<keyword evidence="3" id="KW-1185">Reference proteome</keyword>
<proteinExistence type="predicted"/>
<name>A0A2A6C6A5_PRIPA</name>
<accession>A0A2A6C6A5</accession>
<dbReference type="EnsemblMetazoa" id="PPA43588.1">
    <property type="protein sequence ID" value="PPA43588.1"/>
    <property type="gene ID" value="WBGene00281957"/>
</dbReference>
<feature type="compositionally biased region" description="Gly residues" evidence="1">
    <location>
        <begin position="14"/>
        <end position="32"/>
    </location>
</feature>
<reference evidence="2" key="2">
    <citation type="submission" date="2022-06" db="UniProtKB">
        <authorList>
            <consortium name="EnsemblMetazoa"/>
        </authorList>
    </citation>
    <scope>IDENTIFICATION</scope>
    <source>
        <strain evidence="2">PS312</strain>
    </source>
</reference>
<evidence type="ECO:0000256" key="1">
    <source>
        <dbReference type="SAM" id="MobiDB-lite"/>
    </source>
</evidence>